<dbReference type="RefSeq" id="WP_055638055.1">
    <property type="nucleotide sequence ID" value="NZ_KQ948782.1"/>
</dbReference>
<keyword evidence="1 5" id="KW-0032">Aminotransferase</keyword>
<dbReference type="InterPro" id="IPR050106">
    <property type="entry name" value="HistidinolP_aminotransfase"/>
</dbReference>
<dbReference type="Gene3D" id="3.90.1150.10">
    <property type="entry name" value="Aspartate Aminotransferase, domain 1"/>
    <property type="match status" value="1"/>
</dbReference>
<dbReference type="InterPro" id="IPR015422">
    <property type="entry name" value="PyrdxlP-dep_Trfase_small"/>
</dbReference>
<dbReference type="GO" id="GO:0008483">
    <property type="term" value="F:transaminase activity"/>
    <property type="evidence" value="ECO:0007669"/>
    <property type="project" value="UniProtKB-KW"/>
</dbReference>
<keyword evidence="2 5" id="KW-0808">Transferase</keyword>
<evidence type="ECO:0000313" key="5">
    <source>
        <dbReference type="EMBL" id="KUN76437.1"/>
    </source>
</evidence>
<organism evidence="5 6">
    <name type="scientific">Streptomyces griseoruber</name>
    <dbReference type="NCBI Taxonomy" id="1943"/>
    <lineage>
        <taxon>Bacteria</taxon>
        <taxon>Bacillati</taxon>
        <taxon>Actinomycetota</taxon>
        <taxon>Actinomycetes</taxon>
        <taxon>Kitasatosporales</taxon>
        <taxon>Streptomycetaceae</taxon>
        <taxon>Streptomyces</taxon>
    </lineage>
</organism>
<dbReference type="Proteomes" id="UP000052982">
    <property type="component" value="Unassembled WGS sequence"/>
</dbReference>
<evidence type="ECO:0000259" key="4">
    <source>
        <dbReference type="Pfam" id="PF00155"/>
    </source>
</evidence>
<sequence>MTAPAVPRTPTGAPVRLHLSESPFGPSPHALRAAHAAVDATGTYPDPARTAPAEALAELLGVGPDQIAVANGSDELVLLTALCLGDRRRPGVTTAGTFPGYRICLENVRRGCREVPMGDLAALADAFDGAGVVYVCNPHNPTGGALDRAAFDLLVERAAATGTPLVVDEAYLDFAPPGTPQVLDHLGTGAPLLALRTFSKAHGLAGLRIGYAVGSADLVGRLREVQGSMPFSVNRAAQAAAVAALADRGHLERVRQGNAAARERFRADLAARGRRALPSVTNFLAVPVPDSARAERLLERDHGILVRDAGRFGLDGHLRVSVGAPAALARLLDALDVVAPVALVDGTPAHPGTG</sequence>
<dbReference type="Gene3D" id="3.40.640.10">
    <property type="entry name" value="Type I PLP-dependent aspartate aminotransferase-like (Major domain)"/>
    <property type="match status" value="1"/>
</dbReference>
<dbReference type="InterPro" id="IPR015421">
    <property type="entry name" value="PyrdxlP-dep_Trfase_major"/>
</dbReference>
<dbReference type="Pfam" id="PF00155">
    <property type="entry name" value="Aminotran_1_2"/>
    <property type="match status" value="1"/>
</dbReference>
<dbReference type="InterPro" id="IPR015424">
    <property type="entry name" value="PyrdxlP-dep_Trfase"/>
</dbReference>
<dbReference type="PANTHER" id="PTHR43643">
    <property type="entry name" value="HISTIDINOL-PHOSPHATE AMINOTRANSFERASE 2"/>
    <property type="match status" value="1"/>
</dbReference>
<dbReference type="OrthoDB" id="4042503at2"/>
<evidence type="ECO:0000313" key="6">
    <source>
        <dbReference type="Proteomes" id="UP000052982"/>
    </source>
</evidence>
<dbReference type="STRING" id="1943.AQJ64_38455"/>
<comment type="caution">
    <text evidence="5">The sequence shown here is derived from an EMBL/GenBank/DDBJ whole genome shotgun (WGS) entry which is preliminary data.</text>
</comment>
<dbReference type="SUPFAM" id="SSF53383">
    <property type="entry name" value="PLP-dependent transferases"/>
    <property type="match status" value="1"/>
</dbReference>
<evidence type="ECO:0000256" key="1">
    <source>
        <dbReference type="ARBA" id="ARBA00022576"/>
    </source>
</evidence>
<feature type="domain" description="Aminotransferase class I/classII large" evidence="4">
    <location>
        <begin position="20"/>
        <end position="335"/>
    </location>
</feature>
<keyword evidence="3" id="KW-0663">Pyridoxal phosphate</keyword>
<dbReference type="PANTHER" id="PTHR43643:SF3">
    <property type="entry name" value="HISTIDINOL-PHOSPHATE AMINOTRANSFERASE"/>
    <property type="match status" value="1"/>
</dbReference>
<proteinExistence type="predicted"/>
<gene>
    <name evidence="5" type="ORF">AQJ64_38455</name>
</gene>
<name>A0A101SLN9_9ACTN</name>
<reference evidence="5 6" key="1">
    <citation type="submission" date="2015-10" db="EMBL/GenBank/DDBJ databases">
        <title>Draft genome sequence of Streptomyces griseoruber DSM 40281, type strain for the species Streptomyces griseoruber.</title>
        <authorList>
            <person name="Ruckert C."/>
            <person name="Winkler A."/>
            <person name="Kalinowski J."/>
            <person name="Kampfer P."/>
            <person name="Glaeser S."/>
        </authorList>
    </citation>
    <scope>NUCLEOTIDE SEQUENCE [LARGE SCALE GENOMIC DNA]</scope>
    <source>
        <strain evidence="5 6">DSM 40281</strain>
    </source>
</reference>
<dbReference type="GO" id="GO:0030170">
    <property type="term" value="F:pyridoxal phosphate binding"/>
    <property type="evidence" value="ECO:0007669"/>
    <property type="project" value="InterPro"/>
</dbReference>
<dbReference type="CDD" id="cd00609">
    <property type="entry name" value="AAT_like"/>
    <property type="match status" value="1"/>
</dbReference>
<dbReference type="InterPro" id="IPR004839">
    <property type="entry name" value="Aminotransferase_I/II_large"/>
</dbReference>
<evidence type="ECO:0000256" key="2">
    <source>
        <dbReference type="ARBA" id="ARBA00022679"/>
    </source>
</evidence>
<keyword evidence="6" id="KW-1185">Reference proteome</keyword>
<dbReference type="EMBL" id="LMWW01000066">
    <property type="protein sequence ID" value="KUN76437.1"/>
    <property type="molecule type" value="Genomic_DNA"/>
</dbReference>
<accession>A0A101SLN9</accession>
<protein>
    <submittedName>
        <fullName evidence="5">Histidinol-phosphate aminotransferase</fullName>
    </submittedName>
</protein>
<evidence type="ECO:0000256" key="3">
    <source>
        <dbReference type="ARBA" id="ARBA00022898"/>
    </source>
</evidence>
<dbReference type="AlphaFoldDB" id="A0A101SLN9"/>